<evidence type="ECO:0000313" key="1">
    <source>
        <dbReference type="EMBL" id="EXU79131.1"/>
    </source>
</evidence>
<dbReference type="RefSeq" id="WP_043386112.1">
    <property type="nucleotide sequence ID" value="NZ_JBOK01000020.1"/>
</dbReference>
<comment type="caution">
    <text evidence="1">The sequence shown here is derived from an EMBL/GenBank/DDBJ whole genome shotgun (WGS) entry which is preliminary data.</text>
</comment>
<evidence type="ECO:0000313" key="2">
    <source>
        <dbReference type="Proteomes" id="UP000020766"/>
    </source>
</evidence>
<keyword evidence="2" id="KW-1185">Reference proteome</keyword>
<dbReference type="Proteomes" id="UP000020766">
    <property type="component" value="Unassembled WGS sequence"/>
</dbReference>
<protein>
    <submittedName>
        <fullName evidence="1">Uncharacterized protein</fullName>
    </submittedName>
</protein>
<sequence>MWLTDLLRKLTKGPDVGETFRDYIGCYVYGTEVSGSGQPQYVGAPTTVEQLETEVRAYLQDFLSTQQQLDSPDTRTVQALLANLPQRLGAHLGGDMQQPFIVLGGVEMFVRKGVRQRHKQHGKFVE</sequence>
<proteinExistence type="predicted"/>
<reference evidence="1 2" key="1">
    <citation type="submission" date="2014-01" db="EMBL/GenBank/DDBJ databases">
        <title>Interspecies Systems Biology Uncovers Metabolites Affecting C. elegans Gene Expression and Life History Traits.</title>
        <authorList>
            <person name="Watson E."/>
            <person name="Macneil L.T."/>
            <person name="Ritter A.D."/>
            <person name="Yilmaz L.S."/>
            <person name="Rosebrock A.P."/>
            <person name="Caudy A.A."/>
            <person name="Walhout A.J."/>
        </authorList>
    </citation>
    <scope>NUCLEOTIDE SEQUENCE [LARGE SCALE GENOMIC DNA]</scope>
    <source>
        <strain evidence="1 2">DA1877</strain>
    </source>
</reference>
<name>A0A014MBL5_9BURK</name>
<accession>A0A014MBL5</accession>
<organism evidence="1 2">
    <name type="scientific">Comamonas aquatica DA1877</name>
    <dbReference type="NCBI Taxonomy" id="1457173"/>
    <lineage>
        <taxon>Bacteria</taxon>
        <taxon>Pseudomonadati</taxon>
        <taxon>Pseudomonadota</taxon>
        <taxon>Betaproteobacteria</taxon>
        <taxon>Burkholderiales</taxon>
        <taxon>Comamonadaceae</taxon>
        <taxon>Comamonas</taxon>
    </lineage>
</organism>
<dbReference type="AlphaFoldDB" id="A0A014MBL5"/>
<dbReference type="EMBL" id="JBOK01000020">
    <property type="protein sequence ID" value="EXU79131.1"/>
    <property type="molecule type" value="Genomic_DNA"/>
</dbReference>
<gene>
    <name evidence="1" type="ORF">AX13_07985</name>
</gene>
<dbReference type="PATRIC" id="fig|1457173.3.peg.3021"/>